<dbReference type="GO" id="GO:0031966">
    <property type="term" value="C:mitochondrial membrane"/>
    <property type="evidence" value="ECO:0007669"/>
    <property type="project" value="UniProtKB-SubCell"/>
</dbReference>
<feature type="transmembrane region" description="Helical" evidence="17">
    <location>
        <begin position="373"/>
        <end position="394"/>
    </location>
</feature>
<dbReference type="GO" id="GO:0042773">
    <property type="term" value="P:ATP synthesis coupled electron transport"/>
    <property type="evidence" value="ECO:0007669"/>
    <property type="project" value="InterPro"/>
</dbReference>
<feature type="domain" description="NADH:ubiquinone oxidoreductase chain 4 N-terminal" evidence="19">
    <location>
        <begin position="1"/>
        <end position="97"/>
    </location>
</feature>
<feature type="transmembrane region" description="Helical" evidence="17">
    <location>
        <begin position="322"/>
        <end position="342"/>
    </location>
</feature>
<feature type="transmembrane region" description="Helical" evidence="17">
    <location>
        <begin position="12"/>
        <end position="40"/>
    </location>
</feature>
<evidence type="ECO:0000256" key="7">
    <source>
        <dbReference type="ARBA" id="ARBA00022660"/>
    </source>
</evidence>
<name>A0A4D6X322_9HEMI</name>
<proteinExistence type="inferred from homology"/>
<feature type="transmembrane region" description="Helical" evidence="17">
    <location>
        <begin position="105"/>
        <end position="127"/>
    </location>
</feature>
<keyword evidence="14 17" id="KW-0496">Mitochondrion</keyword>
<dbReference type="Pfam" id="PF01059">
    <property type="entry name" value="Oxidored_q5_N"/>
    <property type="match status" value="1"/>
</dbReference>
<reference evidence="20" key="1">
    <citation type="journal article" date="2019" name="Syst. Entomol.">
        <title>Higher level phylogeny and evolutionary history of Pentatomomorpha (Hemiptera: Heteroptera) inferred from mitochondrial genome sequences.</title>
        <authorList>
            <person name="Liu Y."/>
            <person name="Li H."/>
            <person name="Song F."/>
            <person name="Zhao Y."/>
            <person name="Wilson J.J."/>
            <person name="Cai W."/>
        </authorList>
    </citation>
    <scope>NUCLEOTIDE SEQUENCE</scope>
</reference>
<keyword evidence="8 17" id="KW-0812">Transmembrane</keyword>
<geneLocation type="mitochondrion" evidence="20"/>
<organism evidence="20">
    <name type="scientific">Lygaeus sp. FS-2019</name>
    <dbReference type="NCBI Taxonomy" id="2575686"/>
    <lineage>
        <taxon>Eukaryota</taxon>
        <taxon>Metazoa</taxon>
        <taxon>Ecdysozoa</taxon>
        <taxon>Arthropoda</taxon>
        <taxon>Hexapoda</taxon>
        <taxon>Insecta</taxon>
        <taxon>Pterygota</taxon>
        <taxon>Neoptera</taxon>
        <taxon>Paraneoptera</taxon>
        <taxon>Hemiptera</taxon>
        <taxon>Heteroptera</taxon>
        <taxon>Panheteroptera</taxon>
        <taxon>Pentatomomorpha</taxon>
        <taxon>Lygaeoidea</taxon>
        <taxon>Lygaeidae</taxon>
        <taxon>Lygaeinae</taxon>
        <taxon>Lygaeus</taxon>
    </lineage>
</organism>
<accession>A0A4D6X322</accession>
<dbReference type="GO" id="GO:0015990">
    <property type="term" value="P:electron transport coupled proton transport"/>
    <property type="evidence" value="ECO:0007669"/>
    <property type="project" value="TreeGrafter"/>
</dbReference>
<evidence type="ECO:0000256" key="8">
    <source>
        <dbReference type="ARBA" id="ARBA00022692"/>
    </source>
</evidence>
<evidence type="ECO:0000256" key="3">
    <source>
        <dbReference type="ARBA" id="ARBA00009025"/>
    </source>
</evidence>
<dbReference type="GO" id="GO:0048039">
    <property type="term" value="F:ubiquinone binding"/>
    <property type="evidence" value="ECO:0007669"/>
    <property type="project" value="TreeGrafter"/>
</dbReference>
<dbReference type="GO" id="GO:0003954">
    <property type="term" value="F:NADH dehydrogenase activity"/>
    <property type="evidence" value="ECO:0007669"/>
    <property type="project" value="TreeGrafter"/>
</dbReference>
<feature type="transmembrane region" description="Helical" evidence="17">
    <location>
        <begin position="134"/>
        <end position="156"/>
    </location>
</feature>
<evidence type="ECO:0000256" key="5">
    <source>
        <dbReference type="ARBA" id="ARBA00021006"/>
    </source>
</evidence>
<evidence type="ECO:0000256" key="10">
    <source>
        <dbReference type="ARBA" id="ARBA00022982"/>
    </source>
</evidence>
<evidence type="ECO:0000256" key="13">
    <source>
        <dbReference type="ARBA" id="ARBA00023075"/>
    </source>
</evidence>
<dbReference type="AlphaFoldDB" id="A0A4D6X322"/>
<keyword evidence="6 17" id="KW-0813">Transport</keyword>
<feature type="transmembrane region" description="Helical" evidence="17">
    <location>
        <begin position="82"/>
        <end position="99"/>
    </location>
</feature>
<comment type="catalytic activity">
    <reaction evidence="16 17">
        <text>a ubiquinone + NADH + 5 H(+)(in) = a ubiquinol + NAD(+) + 4 H(+)(out)</text>
        <dbReference type="Rhea" id="RHEA:29091"/>
        <dbReference type="Rhea" id="RHEA-COMP:9565"/>
        <dbReference type="Rhea" id="RHEA-COMP:9566"/>
        <dbReference type="ChEBI" id="CHEBI:15378"/>
        <dbReference type="ChEBI" id="CHEBI:16389"/>
        <dbReference type="ChEBI" id="CHEBI:17976"/>
        <dbReference type="ChEBI" id="CHEBI:57540"/>
        <dbReference type="ChEBI" id="CHEBI:57945"/>
        <dbReference type="EC" id="7.1.1.2"/>
    </reaction>
</comment>
<dbReference type="PANTHER" id="PTHR43507">
    <property type="entry name" value="NADH-UBIQUINONE OXIDOREDUCTASE CHAIN 4"/>
    <property type="match status" value="1"/>
</dbReference>
<evidence type="ECO:0000256" key="6">
    <source>
        <dbReference type="ARBA" id="ARBA00022448"/>
    </source>
</evidence>
<comment type="similarity">
    <text evidence="3 17">Belongs to the complex I subunit 4 family.</text>
</comment>
<dbReference type="Pfam" id="PF00361">
    <property type="entry name" value="Proton_antipo_M"/>
    <property type="match status" value="1"/>
</dbReference>
<dbReference type="PANTHER" id="PTHR43507:SF20">
    <property type="entry name" value="NADH-UBIQUINONE OXIDOREDUCTASE CHAIN 4"/>
    <property type="match status" value="1"/>
</dbReference>
<evidence type="ECO:0000259" key="19">
    <source>
        <dbReference type="Pfam" id="PF01059"/>
    </source>
</evidence>
<dbReference type="InterPro" id="IPR003918">
    <property type="entry name" value="NADH_UbQ_OxRdtase"/>
</dbReference>
<comment type="function">
    <text evidence="17">Core subunit of the mitochondrial membrane respiratory chain NADH dehydrogenase (Complex I) which catalyzes electron transfer from NADH through the respiratory chain, using ubiquinone as an electron acceptor. Essential for the catalytic activity and assembly of complex I.</text>
</comment>
<evidence type="ECO:0000259" key="18">
    <source>
        <dbReference type="Pfam" id="PF00361"/>
    </source>
</evidence>
<evidence type="ECO:0000256" key="1">
    <source>
        <dbReference type="ARBA" id="ARBA00003257"/>
    </source>
</evidence>
<evidence type="ECO:0000256" key="2">
    <source>
        <dbReference type="ARBA" id="ARBA00004225"/>
    </source>
</evidence>
<evidence type="ECO:0000256" key="11">
    <source>
        <dbReference type="ARBA" id="ARBA00022989"/>
    </source>
</evidence>
<comment type="function">
    <text evidence="1">Core subunit of the mitochondrial membrane respiratory chain NADH dehydrogenase (Complex I) that is believed to belong to the minimal assembly required for catalysis. Complex I functions in the transfer of electrons from NADH to the respiratory chain. The immediate electron acceptor for the enzyme is believed to be ubiquinone.</text>
</comment>
<evidence type="ECO:0000313" key="20">
    <source>
        <dbReference type="EMBL" id="QCI09371.1"/>
    </source>
</evidence>
<dbReference type="InterPro" id="IPR001750">
    <property type="entry name" value="ND/Mrp_TM"/>
</dbReference>
<protein>
    <recommendedName>
        <fullName evidence="5 17">NADH-ubiquinone oxidoreductase chain 4</fullName>
        <ecNumber evidence="4 17">7.1.1.2</ecNumber>
    </recommendedName>
</protein>
<evidence type="ECO:0000256" key="15">
    <source>
        <dbReference type="ARBA" id="ARBA00023136"/>
    </source>
</evidence>
<feature type="transmembrane region" description="Helical" evidence="17">
    <location>
        <begin position="209"/>
        <end position="233"/>
    </location>
</feature>
<keyword evidence="15 17" id="KW-0472">Membrane</keyword>
<evidence type="ECO:0000256" key="9">
    <source>
        <dbReference type="ARBA" id="ARBA00022967"/>
    </source>
</evidence>
<evidence type="ECO:0000256" key="12">
    <source>
        <dbReference type="ARBA" id="ARBA00023027"/>
    </source>
</evidence>
<feature type="transmembrane region" description="Helical" evidence="17">
    <location>
        <begin position="52"/>
        <end position="70"/>
    </location>
</feature>
<dbReference type="PRINTS" id="PR01437">
    <property type="entry name" value="NUOXDRDTASE4"/>
</dbReference>
<keyword evidence="10 17" id="KW-0249">Electron transport</keyword>
<evidence type="ECO:0000256" key="14">
    <source>
        <dbReference type="ARBA" id="ARBA00023128"/>
    </source>
</evidence>
<keyword evidence="9" id="KW-1278">Translocase</keyword>
<dbReference type="EC" id="7.1.1.2" evidence="4 17"/>
<keyword evidence="13 17" id="KW-0830">Ubiquinone</keyword>
<dbReference type="EMBL" id="MF497725">
    <property type="protein sequence ID" value="QCI09371.1"/>
    <property type="molecule type" value="Genomic_DNA"/>
</dbReference>
<feature type="transmembrane region" description="Helical" evidence="17">
    <location>
        <begin position="414"/>
        <end position="435"/>
    </location>
</feature>
<evidence type="ECO:0000256" key="17">
    <source>
        <dbReference type="RuleBase" id="RU003297"/>
    </source>
</evidence>
<keyword evidence="7 17" id="KW-0679">Respiratory chain</keyword>
<evidence type="ECO:0000256" key="4">
    <source>
        <dbReference type="ARBA" id="ARBA00012944"/>
    </source>
</evidence>
<feature type="transmembrane region" description="Helical" evidence="17">
    <location>
        <begin position="239"/>
        <end position="258"/>
    </location>
</feature>
<keyword evidence="12 17" id="KW-0520">NAD</keyword>
<gene>
    <name evidence="20" type="primary">ND4</name>
</gene>
<feature type="transmembrane region" description="Helical" evidence="17">
    <location>
        <begin position="265"/>
        <end position="283"/>
    </location>
</feature>
<feature type="domain" description="NADH:quinone oxidoreductase/Mrp antiporter transmembrane" evidence="18">
    <location>
        <begin position="102"/>
        <end position="382"/>
    </location>
</feature>
<dbReference type="InterPro" id="IPR000260">
    <property type="entry name" value="NADH4_N"/>
</dbReference>
<dbReference type="GO" id="GO:0008137">
    <property type="term" value="F:NADH dehydrogenase (ubiquinone) activity"/>
    <property type="evidence" value="ECO:0007669"/>
    <property type="project" value="UniProtKB-UniRule"/>
</dbReference>
<sequence>MMKLLLMYMFMALLLFDWWIFLVSFIFFSFVMFLVPYNFFYSSLSYSMGVDLISYWMIMLTLWIIFLMIMSSYKIKFTFMNAEFMIISLMMFIFLFMSFSCMNLFFFYVWFESSMIPILFLIFGWGYQPERLTAGLYLIFYTLFGSFPLLICIFYINKVSMTTFYFLITMDFNFYIYLSLILAFLFKMPMFFVHFWLPKAHVEAPVSGSMILAGVLLKLGGYGLYRVFVFMYTYILYNYIWISISMMGSFIIGILCLCQVDVKSMIAYSSVSHMALVIGGIMTCSLYGFWGSFVMMLGHGLCSSGLFSLANMMYERTHSRSILINKGFISFMPSMTLFWFLFSANNMSSPPSLNLIGEIMLILSLMSWDSLTIMYLGLASFFSCAYSIYLYSITQHGVLYSGLKFEYYGNVREYYILILHLIPLNLLFMKCDLLLF</sequence>
<comment type="subcellular location">
    <subcellularLocation>
        <location evidence="2 17">Mitochondrion membrane</location>
        <topology evidence="2 17">Multi-pass membrane protein</topology>
    </subcellularLocation>
</comment>
<keyword evidence="11 17" id="KW-1133">Transmembrane helix</keyword>
<evidence type="ECO:0000256" key="16">
    <source>
        <dbReference type="ARBA" id="ARBA00049551"/>
    </source>
</evidence>